<comment type="subcellular location">
    <subcellularLocation>
        <location evidence="1">Cell membrane</location>
        <topology evidence="1">Multi-pass membrane protein</topology>
    </subcellularLocation>
</comment>
<evidence type="ECO:0000259" key="9">
    <source>
        <dbReference type="PROSITE" id="PS51012"/>
    </source>
</evidence>
<keyword evidence="7 8" id="KW-0472">Membrane</keyword>
<reference evidence="10 11" key="1">
    <citation type="journal article" date="2016" name="Nat. Commun.">
        <title>Thousands of microbial genomes shed light on interconnected biogeochemical processes in an aquifer system.</title>
        <authorList>
            <person name="Anantharaman K."/>
            <person name="Brown C.T."/>
            <person name="Hug L.A."/>
            <person name="Sharon I."/>
            <person name="Castelle C.J."/>
            <person name="Probst A.J."/>
            <person name="Thomas B.C."/>
            <person name="Singh A."/>
            <person name="Wilkins M.J."/>
            <person name="Karaoz U."/>
            <person name="Brodie E.L."/>
            <person name="Williams K.H."/>
            <person name="Hubbard S.S."/>
            <person name="Banfield J.F."/>
        </authorList>
    </citation>
    <scope>NUCLEOTIDE SEQUENCE [LARGE SCALE GENOMIC DNA]</scope>
</reference>
<dbReference type="InterPro" id="IPR013525">
    <property type="entry name" value="ABC2_TM"/>
</dbReference>
<sequence length="261" mass="28039">FSTDAASGRGAAVQLLLDGSDANSATIASNYFEAFVGGLTGISAAGLPLDIRPKILYNPDLESVKFIVPGLAGVLLMMICALMTSVTITREKEVGTLELVLTTPIRPYQVIIGKVLPYIAIAFLECLSIVGFSHFWFGVPVEGSLLLLLGLTFGYLFCALCIGITISAAVKTQQVAMSMAMVTTLLPSVMLSGFIFPVDSMPLPLRLVSRALPATYYLKIIRGIMLKGAGWLELWPNFAFLIGIGLVFLFIGMKKFRTSLS</sequence>
<dbReference type="STRING" id="1817867.A3F83_13760"/>
<evidence type="ECO:0000256" key="7">
    <source>
        <dbReference type="ARBA" id="ARBA00023136"/>
    </source>
</evidence>
<accession>A0A1F5YRJ6</accession>
<dbReference type="PANTHER" id="PTHR30294:SF29">
    <property type="entry name" value="MULTIDRUG ABC TRANSPORTER PERMEASE YBHS-RELATED"/>
    <property type="match status" value="1"/>
</dbReference>
<dbReference type="InterPro" id="IPR047817">
    <property type="entry name" value="ABC2_TM_bact-type"/>
</dbReference>
<feature type="transmembrane region" description="Helical" evidence="8">
    <location>
        <begin position="175"/>
        <end position="196"/>
    </location>
</feature>
<evidence type="ECO:0000256" key="3">
    <source>
        <dbReference type="ARBA" id="ARBA00022448"/>
    </source>
</evidence>
<dbReference type="PROSITE" id="PS51012">
    <property type="entry name" value="ABC_TM2"/>
    <property type="match status" value="1"/>
</dbReference>
<evidence type="ECO:0000256" key="4">
    <source>
        <dbReference type="ARBA" id="ARBA00022475"/>
    </source>
</evidence>
<evidence type="ECO:0000256" key="1">
    <source>
        <dbReference type="ARBA" id="ARBA00004651"/>
    </source>
</evidence>
<feature type="transmembrane region" description="Helical" evidence="8">
    <location>
        <begin position="66"/>
        <end position="88"/>
    </location>
</feature>
<dbReference type="AlphaFoldDB" id="A0A1F5YRJ6"/>
<comment type="similarity">
    <text evidence="2">Belongs to the ABC-2 integral membrane protein family.</text>
</comment>
<dbReference type="GO" id="GO:0140359">
    <property type="term" value="F:ABC-type transporter activity"/>
    <property type="evidence" value="ECO:0007669"/>
    <property type="project" value="InterPro"/>
</dbReference>
<dbReference type="Proteomes" id="UP000179129">
    <property type="component" value="Unassembled WGS sequence"/>
</dbReference>
<feature type="transmembrane region" description="Helical" evidence="8">
    <location>
        <begin position="145"/>
        <end position="168"/>
    </location>
</feature>
<proteinExistence type="inferred from homology"/>
<evidence type="ECO:0000256" key="8">
    <source>
        <dbReference type="SAM" id="Phobius"/>
    </source>
</evidence>
<feature type="non-terminal residue" evidence="10">
    <location>
        <position position="1"/>
    </location>
</feature>
<organism evidence="10 11">
    <name type="scientific">Candidatus Glassbacteria bacterium RIFCSPLOWO2_12_FULL_58_11</name>
    <dbReference type="NCBI Taxonomy" id="1817867"/>
    <lineage>
        <taxon>Bacteria</taxon>
        <taxon>Candidatus Glassiibacteriota</taxon>
    </lineage>
</organism>
<dbReference type="GO" id="GO:0005886">
    <property type="term" value="C:plasma membrane"/>
    <property type="evidence" value="ECO:0007669"/>
    <property type="project" value="UniProtKB-SubCell"/>
</dbReference>
<name>A0A1F5YRJ6_9BACT</name>
<feature type="transmembrane region" description="Helical" evidence="8">
    <location>
        <begin position="115"/>
        <end position="139"/>
    </location>
</feature>
<evidence type="ECO:0000256" key="5">
    <source>
        <dbReference type="ARBA" id="ARBA00022692"/>
    </source>
</evidence>
<dbReference type="PANTHER" id="PTHR30294">
    <property type="entry name" value="MEMBRANE COMPONENT OF ABC TRANSPORTER YHHJ-RELATED"/>
    <property type="match status" value="1"/>
</dbReference>
<keyword evidence="4" id="KW-1003">Cell membrane</keyword>
<evidence type="ECO:0000313" key="11">
    <source>
        <dbReference type="Proteomes" id="UP000179129"/>
    </source>
</evidence>
<feature type="transmembrane region" description="Helical" evidence="8">
    <location>
        <begin position="234"/>
        <end position="253"/>
    </location>
</feature>
<keyword evidence="6 8" id="KW-1133">Transmembrane helix</keyword>
<dbReference type="InterPro" id="IPR051449">
    <property type="entry name" value="ABC-2_transporter_component"/>
</dbReference>
<feature type="domain" description="ABC transmembrane type-2" evidence="9">
    <location>
        <begin position="29"/>
        <end position="259"/>
    </location>
</feature>
<dbReference type="EMBL" id="MFIX01000176">
    <property type="protein sequence ID" value="OGG02714.1"/>
    <property type="molecule type" value="Genomic_DNA"/>
</dbReference>
<evidence type="ECO:0000313" key="10">
    <source>
        <dbReference type="EMBL" id="OGG02714.1"/>
    </source>
</evidence>
<keyword evidence="3" id="KW-0813">Transport</keyword>
<comment type="caution">
    <text evidence="10">The sequence shown here is derived from an EMBL/GenBank/DDBJ whole genome shotgun (WGS) entry which is preliminary data.</text>
</comment>
<protein>
    <recommendedName>
        <fullName evidence="9">ABC transmembrane type-2 domain-containing protein</fullName>
    </recommendedName>
</protein>
<keyword evidence="5 8" id="KW-0812">Transmembrane</keyword>
<dbReference type="Pfam" id="PF12698">
    <property type="entry name" value="ABC2_membrane_3"/>
    <property type="match status" value="1"/>
</dbReference>
<evidence type="ECO:0000256" key="2">
    <source>
        <dbReference type="ARBA" id="ARBA00007783"/>
    </source>
</evidence>
<evidence type="ECO:0000256" key="6">
    <source>
        <dbReference type="ARBA" id="ARBA00022989"/>
    </source>
</evidence>
<gene>
    <name evidence="10" type="ORF">A3F83_13760</name>
</gene>